<dbReference type="Pfam" id="PF00400">
    <property type="entry name" value="WD40"/>
    <property type="match status" value="3"/>
</dbReference>
<dbReference type="GeneID" id="80914308"/>
<dbReference type="SMART" id="SM00320">
    <property type="entry name" value="WD40"/>
    <property type="match status" value="6"/>
</dbReference>
<dbReference type="Gene3D" id="2.130.10.10">
    <property type="entry name" value="YVTN repeat-like/Quinoprotein amine dehydrogenase"/>
    <property type="match status" value="2"/>
</dbReference>
<accession>A0A9W8XE06</accession>
<dbReference type="PROSITE" id="PS50082">
    <property type="entry name" value="WD_REPEATS_2"/>
    <property type="match status" value="3"/>
</dbReference>
<reference evidence="5" key="1">
    <citation type="submission" date="2022-10" db="EMBL/GenBank/DDBJ databases">
        <title>Tapping the CABI collections for fungal endophytes: first genome assemblies for Collariella, Neodidymelliopsis, Ascochyta clinopodiicola, Didymella pomorum, Didymosphaeria variabile, Neocosmospora piperis and Neocucurbitaria cava.</title>
        <authorList>
            <person name="Hill R."/>
        </authorList>
    </citation>
    <scope>NUCLEOTIDE SEQUENCE</scope>
    <source>
        <strain evidence="5">IMI 356815</strain>
    </source>
</reference>
<dbReference type="Proteomes" id="UP001140513">
    <property type="component" value="Unassembled WGS sequence"/>
</dbReference>
<gene>
    <name evidence="5" type="ORF">N0V89_010778</name>
</gene>
<feature type="repeat" description="WD" evidence="3">
    <location>
        <begin position="429"/>
        <end position="470"/>
    </location>
</feature>
<feature type="compositionally biased region" description="Polar residues" evidence="4">
    <location>
        <begin position="164"/>
        <end position="173"/>
    </location>
</feature>
<dbReference type="EMBL" id="JAPEUX010000008">
    <property type="protein sequence ID" value="KAJ4346846.1"/>
    <property type="molecule type" value="Genomic_DNA"/>
</dbReference>
<feature type="compositionally biased region" description="Basic and acidic residues" evidence="4">
    <location>
        <begin position="48"/>
        <end position="64"/>
    </location>
</feature>
<feature type="repeat" description="WD" evidence="3">
    <location>
        <begin position="471"/>
        <end position="514"/>
    </location>
</feature>
<evidence type="ECO:0008006" key="7">
    <source>
        <dbReference type="Google" id="ProtNLM"/>
    </source>
</evidence>
<dbReference type="InterPro" id="IPR015943">
    <property type="entry name" value="WD40/YVTN_repeat-like_dom_sf"/>
</dbReference>
<evidence type="ECO:0000313" key="5">
    <source>
        <dbReference type="EMBL" id="KAJ4346846.1"/>
    </source>
</evidence>
<proteinExistence type="predicted"/>
<dbReference type="InterPro" id="IPR036322">
    <property type="entry name" value="WD40_repeat_dom_sf"/>
</dbReference>
<dbReference type="InterPro" id="IPR001680">
    <property type="entry name" value="WD40_rpt"/>
</dbReference>
<feature type="repeat" description="WD" evidence="3">
    <location>
        <begin position="710"/>
        <end position="745"/>
    </location>
</feature>
<dbReference type="SUPFAM" id="SSF50978">
    <property type="entry name" value="WD40 repeat-like"/>
    <property type="match status" value="1"/>
</dbReference>
<feature type="compositionally biased region" description="Basic and acidic residues" evidence="4">
    <location>
        <begin position="116"/>
        <end position="128"/>
    </location>
</feature>
<dbReference type="GO" id="GO:0034657">
    <property type="term" value="C:GID complex"/>
    <property type="evidence" value="ECO:0007669"/>
    <property type="project" value="TreeGrafter"/>
</dbReference>
<dbReference type="CDD" id="cd00200">
    <property type="entry name" value="WD40"/>
    <property type="match status" value="1"/>
</dbReference>
<evidence type="ECO:0000313" key="6">
    <source>
        <dbReference type="Proteomes" id="UP001140513"/>
    </source>
</evidence>
<dbReference type="AlphaFoldDB" id="A0A9W8XE06"/>
<dbReference type="PANTHER" id="PTHR22838">
    <property type="entry name" value="WD REPEAT PROTEIN 26-RELATED"/>
    <property type="match status" value="1"/>
</dbReference>
<keyword evidence="1 3" id="KW-0853">WD repeat</keyword>
<feature type="region of interest" description="Disordered" evidence="4">
    <location>
        <begin position="16"/>
        <end position="173"/>
    </location>
</feature>
<keyword evidence="6" id="KW-1185">Reference proteome</keyword>
<dbReference type="RefSeq" id="XP_056066646.1">
    <property type="nucleotide sequence ID" value="XM_056219519.1"/>
</dbReference>
<protein>
    <recommendedName>
        <fullName evidence="7">WD40 repeat-like protein</fullName>
    </recommendedName>
</protein>
<dbReference type="InterPro" id="IPR051350">
    <property type="entry name" value="WD_repeat-ST_regulator"/>
</dbReference>
<evidence type="ECO:0000256" key="1">
    <source>
        <dbReference type="ARBA" id="ARBA00022574"/>
    </source>
</evidence>
<dbReference type="OrthoDB" id="972532at2759"/>
<evidence type="ECO:0000256" key="3">
    <source>
        <dbReference type="PROSITE-ProRule" id="PRU00221"/>
    </source>
</evidence>
<dbReference type="PROSITE" id="PS50294">
    <property type="entry name" value="WD_REPEATS_REGION"/>
    <property type="match status" value="2"/>
</dbReference>
<feature type="compositionally biased region" description="Low complexity" evidence="4">
    <location>
        <begin position="65"/>
        <end position="75"/>
    </location>
</feature>
<evidence type="ECO:0000256" key="4">
    <source>
        <dbReference type="SAM" id="MobiDB-lite"/>
    </source>
</evidence>
<name>A0A9W8XE06_9PLEO</name>
<comment type="caution">
    <text evidence="5">The sequence shown here is derived from an EMBL/GenBank/DDBJ whole genome shotgun (WGS) entry which is preliminary data.</text>
</comment>
<dbReference type="Pfam" id="PF23627">
    <property type="entry name" value="LisH_WDR26"/>
    <property type="match status" value="1"/>
</dbReference>
<sequence length="745" mass="82246">MALVGPVKRQRFQAFVLADETAPNVPSPNASDRPTIPNSPAPPSPELSAHHPHDQRQPSAEHDPVAVTTTTTATTRPLAPKRRRGSEESDDLSETSDPPIERGRSSRPIKKRRRRTDGTMRLDSDASKRSHSPTQSYTNGSTRSPGPRSTLGKIANGDPHKPESNGSYTNGSSVASVKALSPSFFGHDREEVTRILIQSLSDLGYSDAAGALVKESGYTLEGPTVAAFRTAVLNGDWAEAEELLFGTHSYDNGGGIHLDNSAGYGKSWAKSRSIAQSHRAEGLPLAEGANRDEMLFWLKQQKYLELLERRDLGKALMVLRQELTPLHQDVGRLHILSSLMMCPSAEDLKLQATWDGADGESRTLLLSELSKSISPSVMIPEHRLVGLLDEVKDGWISNCLYHNTADSPSLYVDHNCDRDDFPMKPVLELKGHHDEVWYLKYSHDGTKLASTSKDKTIVIYDATTYKTLHQLDEHDSGVTHLAWSPDDTKIITCCAQQENSARIWDVKTGTCLRLISDFTYPCTTAAWAPSGTHVVIGSQDTKYGCCIWDLDGHLVHAFAPHHNDSVRVNDLAISPDGSRLVVLLENKIQVYDFRSREKLCEWHFADVKLTSVTISSDSRHMLISMNKNKIRLIEIDTGREVQGFEGQIQENFIIRSSFGGADENFVVSGSEGTSPDAVKFPRGNGRANNIVDGRVYIWRNNANGLLVEALDAHEGCVNAVAWHPSDPRCFASAGDDGRVRVWRPR</sequence>
<dbReference type="PANTHER" id="PTHR22838:SF0">
    <property type="entry name" value="WD REPEAT-CONTAINING PROTEIN 26"/>
    <property type="match status" value="1"/>
</dbReference>
<feature type="compositionally biased region" description="Basic residues" evidence="4">
    <location>
        <begin position="105"/>
        <end position="115"/>
    </location>
</feature>
<keyword evidence="2" id="KW-0677">Repeat</keyword>
<dbReference type="GO" id="GO:0043161">
    <property type="term" value="P:proteasome-mediated ubiquitin-dependent protein catabolic process"/>
    <property type="evidence" value="ECO:0007669"/>
    <property type="project" value="TreeGrafter"/>
</dbReference>
<organism evidence="5 6">
    <name type="scientific">Didymosphaeria variabile</name>
    <dbReference type="NCBI Taxonomy" id="1932322"/>
    <lineage>
        <taxon>Eukaryota</taxon>
        <taxon>Fungi</taxon>
        <taxon>Dikarya</taxon>
        <taxon>Ascomycota</taxon>
        <taxon>Pezizomycotina</taxon>
        <taxon>Dothideomycetes</taxon>
        <taxon>Pleosporomycetidae</taxon>
        <taxon>Pleosporales</taxon>
        <taxon>Massarineae</taxon>
        <taxon>Didymosphaeriaceae</taxon>
        <taxon>Didymosphaeria</taxon>
    </lineage>
</organism>
<feature type="compositionally biased region" description="Polar residues" evidence="4">
    <location>
        <begin position="132"/>
        <end position="144"/>
    </location>
</feature>
<evidence type="ECO:0000256" key="2">
    <source>
        <dbReference type="ARBA" id="ARBA00022737"/>
    </source>
</evidence>